<comment type="caution">
    <text evidence="1">The sequence shown here is derived from an EMBL/GenBank/DDBJ whole genome shotgun (WGS) entry which is preliminary data.</text>
</comment>
<keyword evidence="2" id="KW-1185">Reference proteome</keyword>
<dbReference type="InterPro" id="IPR023214">
    <property type="entry name" value="HAD_sf"/>
</dbReference>
<dbReference type="GO" id="GO:0016791">
    <property type="term" value="F:phosphatase activity"/>
    <property type="evidence" value="ECO:0007669"/>
    <property type="project" value="TreeGrafter"/>
</dbReference>
<dbReference type="CDD" id="cd07516">
    <property type="entry name" value="HAD_Pase"/>
    <property type="match status" value="1"/>
</dbReference>
<dbReference type="PANTHER" id="PTHR10000:SF8">
    <property type="entry name" value="HAD SUPERFAMILY HYDROLASE-LIKE, TYPE 3"/>
    <property type="match status" value="1"/>
</dbReference>
<dbReference type="PATRIC" id="fig|1423770.3.peg.974"/>
<dbReference type="InterPro" id="IPR006379">
    <property type="entry name" value="HAD-SF_hydro_IIB"/>
</dbReference>
<reference evidence="1 2" key="1">
    <citation type="journal article" date="2015" name="Genome Announc.">
        <title>Expanding the biotechnology potential of lactobacilli through comparative genomics of 213 strains and associated genera.</title>
        <authorList>
            <person name="Sun Z."/>
            <person name="Harris H.M."/>
            <person name="McCann A."/>
            <person name="Guo C."/>
            <person name="Argimon S."/>
            <person name="Zhang W."/>
            <person name="Yang X."/>
            <person name="Jeffery I.B."/>
            <person name="Cooney J.C."/>
            <person name="Kagawa T.F."/>
            <person name="Liu W."/>
            <person name="Song Y."/>
            <person name="Salvetti E."/>
            <person name="Wrobel A."/>
            <person name="Rasinkangas P."/>
            <person name="Parkhill J."/>
            <person name="Rea M.C."/>
            <person name="O'Sullivan O."/>
            <person name="Ritari J."/>
            <person name="Douillard F.P."/>
            <person name="Paul Ross R."/>
            <person name="Yang R."/>
            <person name="Briner A.E."/>
            <person name="Felis G.E."/>
            <person name="de Vos W.M."/>
            <person name="Barrangou R."/>
            <person name="Klaenhammer T.R."/>
            <person name="Caufield P.W."/>
            <person name="Cui Y."/>
            <person name="Zhang H."/>
            <person name="O'Toole P.W."/>
        </authorList>
    </citation>
    <scope>NUCLEOTIDE SEQUENCE [LARGE SCALE GENOMIC DNA]</scope>
    <source>
        <strain evidence="1 2">DSM 14500</strain>
    </source>
</reference>
<dbReference type="Proteomes" id="UP000050872">
    <property type="component" value="Unassembled WGS sequence"/>
</dbReference>
<evidence type="ECO:0000313" key="2">
    <source>
        <dbReference type="Proteomes" id="UP000050872"/>
    </source>
</evidence>
<dbReference type="SFLD" id="SFLDG01140">
    <property type="entry name" value="C2.B:_Phosphomannomutase_and_P"/>
    <property type="match status" value="1"/>
</dbReference>
<dbReference type="GO" id="GO:0000287">
    <property type="term" value="F:magnesium ion binding"/>
    <property type="evidence" value="ECO:0007669"/>
    <property type="project" value="TreeGrafter"/>
</dbReference>
<dbReference type="Gene3D" id="3.40.50.1000">
    <property type="entry name" value="HAD superfamily/HAD-like"/>
    <property type="match status" value="1"/>
</dbReference>
<organism evidence="1 2">
    <name type="scientific">Companilactobacillus mindensis DSM 14500</name>
    <dbReference type="NCBI Taxonomy" id="1423770"/>
    <lineage>
        <taxon>Bacteria</taxon>
        <taxon>Bacillati</taxon>
        <taxon>Bacillota</taxon>
        <taxon>Bacilli</taxon>
        <taxon>Lactobacillales</taxon>
        <taxon>Lactobacillaceae</taxon>
        <taxon>Companilactobacillus</taxon>
    </lineage>
</organism>
<dbReference type="NCBIfam" id="TIGR00099">
    <property type="entry name" value="Cof-subfamily"/>
    <property type="match status" value="1"/>
</dbReference>
<proteinExistence type="predicted"/>
<dbReference type="PANTHER" id="PTHR10000">
    <property type="entry name" value="PHOSPHOSERINE PHOSPHATASE"/>
    <property type="match status" value="1"/>
</dbReference>
<dbReference type="EMBL" id="AZEZ01000083">
    <property type="protein sequence ID" value="KRL43486.1"/>
    <property type="molecule type" value="Genomic_DNA"/>
</dbReference>
<dbReference type="Pfam" id="PF08282">
    <property type="entry name" value="Hydrolase_3"/>
    <property type="match status" value="1"/>
</dbReference>
<name>A0A0R1QG56_9LACO</name>
<dbReference type="SUPFAM" id="SSF56784">
    <property type="entry name" value="HAD-like"/>
    <property type="match status" value="1"/>
</dbReference>
<dbReference type="RefSeq" id="WP_235804282.1">
    <property type="nucleotide sequence ID" value="NZ_AZEZ01000083.1"/>
</dbReference>
<dbReference type="SFLD" id="SFLDS00003">
    <property type="entry name" value="Haloacid_Dehalogenase"/>
    <property type="match status" value="1"/>
</dbReference>
<sequence length="273" mass="30591">MMMDYKLIALDMDDTLLNSEKIISQRNKAAIVKALQQGIKVVLCSGRTHNAVVKYADDLGIKGADQYMITNGGAIIENLAGEIVFQRTMTNEFYREFVQFIKDNDLHYNVVDNRGYTYTSSRDLIDKYTVMQAYENDNGLYLKEPDDLPSDFEIVKAIINGSEAKLDAISEMVHQRFDRDYFVVRTGVGFLEIFPKDVNKGEAVKNLAKKLDIKLDQVMAMGDRDNDIPMLKIVGKGVAMGNAMPGVKEVSDYVTSDCNHSGVGEAIEKFALK</sequence>
<dbReference type="STRING" id="1423770.FD29_GL000945"/>
<evidence type="ECO:0000313" key="1">
    <source>
        <dbReference type="EMBL" id="KRL43486.1"/>
    </source>
</evidence>
<accession>A0A0R1QG56</accession>
<dbReference type="AlphaFoldDB" id="A0A0R1QG56"/>
<protein>
    <submittedName>
        <fullName evidence="1">HAD superfamily hydrolase</fullName>
    </submittedName>
</protein>
<dbReference type="SFLD" id="SFLDG01144">
    <property type="entry name" value="C2.B.4:_PGP_Like"/>
    <property type="match status" value="1"/>
</dbReference>
<dbReference type="InterPro" id="IPR036412">
    <property type="entry name" value="HAD-like_sf"/>
</dbReference>
<gene>
    <name evidence="1" type="ORF">FD29_GL000945</name>
</gene>
<dbReference type="NCBIfam" id="TIGR01484">
    <property type="entry name" value="HAD-SF-IIB"/>
    <property type="match status" value="1"/>
</dbReference>
<dbReference type="GO" id="GO:0005829">
    <property type="term" value="C:cytosol"/>
    <property type="evidence" value="ECO:0007669"/>
    <property type="project" value="TreeGrafter"/>
</dbReference>
<dbReference type="InterPro" id="IPR000150">
    <property type="entry name" value="Cof"/>
</dbReference>
<keyword evidence="1" id="KW-0378">Hydrolase</keyword>
<dbReference type="Gene3D" id="3.30.1240.10">
    <property type="match status" value="1"/>
</dbReference>